<feature type="region of interest" description="Disordered" evidence="1">
    <location>
        <begin position="1"/>
        <end position="20"/>
    </location>
</feature>
<comment type="caution">
    <text evidence="3">The sequence shown here is derived from an EMBL/GenBank/DDBJ whole genome shotgun (WGS) entry which is preliminary data.</text>
</comment>
<dbReference type="RefSeq" id="WP_256398642.1">
    <property type="nucleotide sequence ID" value="NZ_JANHJR010000001.1"/>
</dbReference>
<dbReference type="InterPro" id="IPR036390">
    <property type="entry name" value="WH_DNA-bd_sf"/>
</dbReference>
<reference evidence="3 4" key="1">
    <citation type="journal article" date="2019" name="Int. J. Syst. Evol. Microbiol.">
        <title>The Global Catalogue of Microorganisms (GCM) 10K type strain sequencing project: providing services to taxonomists for standard genome sequencing and annotation.</title>
        <authorList>
            <consortium name="The Broad Institute Genomics Platform"/>
            <consortium name="The Broad Institute Genome Sequencing Center for Infectious Disease"/>
            <person name="Wu L."/>
            <person name="Ma J."/>
        </authorList>
    </citation>
    <scope>NUCLEOTIDE SEQUENCE [LARGE SCALE GENOMIC DNA]</scope>
    <source>
        <strain evidence="3 4">CGMCC 1.10390</strain>
    </source>
</reference>
<protein>
    <submittedName>
        <fullName evidence="3">ArsR family transcriptional regulator</fullName>
    </submittedName>
</protein>
<evidence type="ECO:0000256" key="1">
    <source>
        <dbReference type="SAM" id="MobiDB-lite"/>
    </source>
</evidence>
<evidence type="ECO:0000313" key="4">
    <source>
        <dbReference type="Proteomes" id="UP001597034"/>
    </source>
</evidence>
<gene>
    <name evidence="3" type="ORF">ACFSBL_09090</name>
</gene>
<evidence type="ECO:0000259" key="2">
    <source>
        <dbReference type="Pfam" id="PF24035"/>
    </source>
</evidence>
<organism evidence="3 4">
    <name type="scientific">Haloarchaeobius litoreus</name>
    <dbReference type="NCBI Taxonomy" id="755306"/>
    <lineage>
        <taxon>Archaea</taxon>
        <taxon>Methanobacteriati</taxon>
        <taxon>Methanobacteriota</taxon>
        <taxon>Stenosarchaea group</taxon>
        <taxon>Halobacteria</taxon>
        <taxon>Halobacteriales</taxon>
        <taxon>Halorubellaceae</taxon>
        <taxon>Haloarchaeobius</taxon>
    </lineage>
</organism>
<dbReference type="InterPro" id="IPR036388">
    <property type="entry name" value="WH-like_DNA-bd_sf"/>
</dbReference>
<dbReference type="SUPFAM" id="SSF46785">
    <property type="entry name" value="Winged helix' DNA-binding domain"/>
    <property type="match status" value="1"/>
</dbReference>
<feature type="compositionally biased region" description="Basic and acidic residues" evidence="1">
    <location>
        <begin position="1"/>
        <end position="17"/>
    </location>
</feature>
<sequence length="130" mass="14288">MPRNHSDSTESDARGETKAAGLADDQLYRGLAAAERRRVLYSLLTEGPATVDELATLLTGWRATDIGRMMTPDDRDRLLTELVHIHLPLLEDAGLVVRNDDTESVELGTLDPTVRKLVRESIAAEPTPRG</sequence>
<proteinExistence type="predicted"/>
<dbReference type="InterPro" id="IPR055768">
    <property type="entry name" value="DUF7344"/>
</dbReference>
<dbReference type="Gene3D" id="1.10.10.10">
    <property type="entry name" value="Winged helix-like DNA-binding domain superfamily/Winged helix DNA-binding domain"/>
    <property type="match status" value="1"/>
</dbReference>
<dbReference type="AlphaFoldDB" id="A0ABD6DKJ2"/>
<name>A0ABD6DKJ2_9EURY</name>
<dbReference type="Pfam" id="PF24035">
    <property type="entry name" value="DUF7344"/>
    <property type="match status" value="1"/>
</dbReference>
<accession>A0ABD6DKJ2</accession>
<evidence type="ECO:0000313" key="3">
    <source>
        <dbReference type="EMBL" id="MFD1645837.1"/>
    </source>
</evidence>
<dbReference type="EMBL" id="JBHUDO010000002">
    <property type="protein sequence ID" value="MFD1645837.1"/>
    <property type="molecule type" value="Genomic_DNA"/>
</dbReference>
<keyword evidence="4" id="KW-1185">Reference proteome</keyword>
<feature type="domain" description="DUF7344" evidence="2">
    <location>
        <begin position="34"/>
        <end position="106"/>
    </location>
</feature>
<dbReference type="Proteomes" id="UP001597034">
    <property type="component" value="Unassembled WGS sequence"/>
</dbReference>